<accession>A0A644YZ96</accession>
<name>A0A644YZ96_9ZZZZ</name>
<proteinExistence type="predicted"/>
<sequence length="182" mass="21117">MKLSKEQKDIISHIQSGEITDVYSFVKYYGFGTYVGHNRSAIEEAFHKQYGDKKYKCRNDDSNNNECIIEEIDEKYVWAKPTLSYFNSEGQVIKHHDIVHGFSLFEPTYICENINAVISFIALWQYLKSEGLIIELPKSCSEKDVGLFLRKEPIPHNNRDIFEEGQLRLSDMSVNVAYFLDG</sequence>
<dbReference type="EMBL" id="VSSQ01006811">
    <property type="protein sequence ID" value="MPM33930.1"/>
    <property type="molecule type" value="Genomic_DNA"/>
</dbReference>
<reference evidence="1" key="1">
    <citation type="submission" date="2019-08" db="EMBL/GenBank/DDBJ databases">
        <authorList>
            <person name="Kucharzyk K."/>
            <person name="Murdoch R.W."/>
            <person name="Higgins S."/>
            <person name="Loffler F."/>
        </authorList>
    </citation>
    <scope>NUCLEOTIDE SEQUENCE</scope>
</reference>
<evidence type="ECO:0000313" key="1">
    <source>
        <dbReference type="EMBL" id="MPM33930.1"/>
    </source>
</evidence>
<dbReference type="AlphaFoldDB" id="A0A644YZ96"/>
<gene>
    <name evidence="1" type="ORF">SDC9_80511</name>
</gene>
<organism evidence="1">
    <name type="scientific">bioreactor metagenome</name>
    <dbReference type="NCBI Taxonomy" id="1076179"/>
    <lineage>
        <taxon>unclassified sequences</taxon>
        <taxon>metagenomes</taxon>
        <taxon>ecological metagenomes</taxon>
    </lineage>
</organism>
<protein>
    <submittedName>
        <fullName evidence="1">Uncharacterized protein</fullName>
    </submittedName>
</protein>
<comment type="caution">
    <text evidence="1">The sequence shown here is derived from an EMBL/GenBank/DDBJ whole genome shotgun (WGS) entry which is preliminary data.</text>
</comment>